<dbReference type="InterPro" id="IPR001296">
    <property type="entry name" value="Glyco_trans_1"/>
</dbReference>
<sequence>MAAINTVHIIGSKGLGGAERFFYRLATGLLHEGITATALVRAGSEVSEHTPKGLPKVELPMRTVWDPVSKFFIKRAIKAIAPHVVQTYMGRATRLTRLKEGAFPVHVSRLGGYYKLDGYRHAHAWVGNTKGICDYLIRNGFPKEKVFHIPNFIEPRVTKAPEEAKEASRRDLGLPEDAWVLLSAGRFIPVKGHRYLLEAFLKMPDGIGGRPICLVLLGDGPLRGEYEKIIGQGALSPKKRLIMPDWVNDPIPYFIASDLVIFPSLETETLGNVVLEAWATMRPVIVTEFRGALEITRHKIDAYQVPCEDSGALERAMTELLKDTSLREEMAMAGYERVIDEFSRERIVGQYVELYRELIRGVHSKWV</sequence>
<evidence type="ECO:0000256" key="2">
    <source>
        <dbReference type="ARBA" id="ARBA00022679"/>
    </source>
</evidence>
<accession>A0A7V2SVZ6</accession>
<comment type="caution">
    <text evidence="5">The sequence shown here is derived from an EMBL/GenBank/DDBJ whole genome shotgun (WGS) entry which is preliminary data.</text>
</comment>
<evidence type="ECO:0000313" key="5">
    <source>
        <dbReference type="EMBL" id="HFC46971.1"/>
    </source>
</evidence>
<dbReference type="Gene3D" id="3.40.50.2000">
    <property type="entry name" value="Glycogen Phosphorylase B"/>
    <property type="match status" value="2"/>
</dbReference>
<dbReference type="InterPro" id="IPR028098">
    <property type="entry name" value="Glyco_trans_4-like_N"/>
</dbReference>
<dbReference type="EMBL" id="DRND01000294">
    <property type="protein sequence ID" value="HFC46971.1"/>
    <property type="molecule type" value="Genomic_DNA"/>
</dbReference>
<dbReference type="CDD" id="cd03811">
    <property type="entry name" value="GT4_GT28_WabH-like"/>
    <property type="match status" value="1"/>
</dbReference>
<evidence type="ECO:0000259" key="3">
    <source>
        <dbReference type="Pfam" id="PF00534"/>
    </source>
</evidence>
<gene>
    <name evidence="5" type="ORF">ENJ63_03730</name>
</gene>
<organism evidence="5">
    <name type="scientific">Dissulfuribacter thermophilus</name>
    <dbReference type="NCBI Taxonomy" id="1156395"/>
    <lineage>
        <taxon>Bacteria</taxon>
        <taxon>Pseudomonadati</taxon>
        <taxon>Thermodesulfobacteriota</taxon>
        <taxon>Dissulfuribacteria</taxon>
        <taxon>Dissulfuribacterales</taxon>
        <taxon>Dissulfuribacteraceae</taxon>
        <taxon>Dissulfuribacter</taxon>
    </lineage>
</organism>
<dbReference type="GO" id="GO:0016757">
    <property type="term" value="F:glycosyltransferase activity"/>
    <property type="evidence" value="ECO:0007669"/>
    <property type="project" value="UniProtKB-KW"/>
</dbReference>
<dbReference type="Pfam" id="PF13439">
    <property type="entry name" value="Glyco_transf_4"/>
    <property type="match status" value="1"/>
</dbReference>
<keyword evidence="2" id="KW-0808">Transferase</keyword>
<dbReference type="Proteomes" id="UP000885797">
    <property type="component" value="Unassembled WGS sequence"/>
</dbReference>
<dbReference type="AlphaFoldDB" id="A0A7V2SVZ6"/>
<dbReference type="Pfam" id="PF00534">
    <property type="entry name" value="Glycos_transf_1"/>
    <property type="match status" value="1"/>
</dbReference>
<evidence type="ECO:0000259" key="4">
    <source>
        <dbReference type="Pfam" id="PF13439"/>
    </source>
</evidence>
<evidence type="ECO:0000256" key="1">
    <source>
        <dbReference type="ARBA" id="ARBA00022676"/>
    </source>
</evidence>
<dbReference type="PANTHER" id="PTHR12526">
    <property type="entry name" value="GLYCOSYLTRANSFERASE"/>
    <property type="match status" value="1"/>
</dbReference>
<dbReference type="PANTHER" id="PTHR12526:SF510">
    <property type="entry name" value="D-INOSITOL 3-PHOSPHATE GLYCOSYLTRANSFERASE"/>
    <property type="match status" value="1"/>
</dbReference>
<name>A0A7V2SVZ6_9BACT</name>
<protein>
    <submittedName>
        <fullName evidence="5">Glycosyltransferase</fullName>
    </submittedName>
</protein>
<proteinExistence type="predicted"/>
<keyword evidence="1" id="KW-0328">Glycosyltransferase</keyword>
<feature type="domain" description="Glycosyltransferase subfamily 4-like N-terminal" evidence="4">
    <location>
        <begin position="16"/>
        <end position="155"/>
    </location>
</feature>
<reference evidence="5" key="1">
    <citation type="journal article" date="2020" name="mSystems">
        <title>Genome- and Community-Level Interaction Insights into Carbon Utilization and Element Cycling Functions of Hydrothermarchaeota in Hydrothermal Sediment.</title>
        <authorList>
            <person name="Zhou Z."/>
            <person name="Liu Y."/>
            <person name="Xu W."/>
            <person name="Pan J."/>
            <person name="Luo Z.H."/>
            <person name="Li M."/>
        </authorList>
    </citation>
    <scope>NUCLEOTIDE SEQUENCE [LARGE SCALE GENOMIC DNA]</scope>
    <source>
        <strain evidence="5">HyVt-503</strain>
    </source>
</reference>
<feature type="domain" description="Glycosyl transferase family 1" evidence="3">
    <location>
        <begin position="165"/>
        <end position="336"/>
    </location>
</feature>
<dbReference type="SUPFAM" id="SSF53756">
    <property type="entry name" value="UDP-Glycosyltransferase/glycogen phosphorylase"/>
    <property type="match status" value="1"/>
</dbReference>